<sequence>MGPGSTTTTSIATLPAALWRLARHRWGEPQARRALPGDTLERLAARVAVSEQQHTGQIRIVAEASLPWSYLRRNASARERALMLFSKYRVWDTEHNNGVLIYLLLPEHAIEIVADRGLARHVAADEWRDVIALMAPRFRQLQYEEGLAQAIDAVSLRLARHFPRLPDTPGHNELPDAPVLR</sequence>
<dbReference type="Gene3D" id="3.10.310.50">
    <property type="match status" value="1"/>
</dbReference>
<proteinExistence type="predicted"/>
<dbReference type="PANTHER" id="PTHR30373">
    <property type="entry name" value="UPF0603 PROTEIN YGCG"/>
    <property type="match status" value="1"/>
</dbReference>
<dbReference type="InterPro" id="IPR007621">
    <property type="entry name" value="TPM_dom"/>
</dbReference>
<comment type="caution">
    <text evidence="2">The sequence shown here is derived from an EMBL/GenBank/DDBJ whole genome shotgun (WGS) entry which is preliminary data.</text>
</comment>
<dbReference type="PANTHER" id="PTHR30373:SF8">
    <property type="entry name" value="BLL7265 PROTEIN"/>
    <property type="match status" value="1"/>
</dbReference>
<protein>
    <submittedName>
        <fullName evidence="2">TPM domain-containing protein</fullName>
    </submittedName>
</protein>
<organism evidence="2 3">
    <name type="scientific">Acidovorax facilis</name>
    <dbReference type="NCBI Taxonomy" id="12917"/>
    <lineage>
        <taxon>Bacteria</taxon>
        <taxon>Pseudomonadati</taxon>
        <taxon>Pseudomonadota</taxon>
        <taxon>Betaproteobacteria</taxon>
        <taxon>Burkholderiales</taxon>
        <taxon>Comamonadaceae</taxon>
        <taxon>Acidovorax</taxon>
    </lineage>
</organism>
<evidence type="ECO:0000313" key="3">
    <source>
        <dbReference type="Proteomes" id="UP001595693"/>
    </source>
</evidence>
<dbReference type="Proteomes" id="UP001595693">
    <property type="component" value="Unassembled WGS sequence"/>
</dbReference>
<evidence type="ECO:0000259" key="1">
    <source>
        <dbReference type="Pfam" id="PF04536"/>
    </source>
</evidence>
<name>A0ABV8DBM3_9BURK</name>
<dbReference type="Pfam" id="PF04536">
    <property type="entry name" value="TPM_phosphatase"/>
    <property type="match status" value="1"/>
</dbReference>
<feature type="domain" description="TPM" evidence="1">
    <location>
        <begin position="35"/>
        <end position="154"/>
    </location>
</feature>
<dbReference type="RefSeq" id="WP_055401296.1">
    <property type="nucleotide sequence ID" value="NZ_JAMXAX010000146.1"/>
</dbReference>
<evidence type="ECO:0000313" key="2">
    <source>
        <dbReference type="EMBL" id="MFC3935484.1"/>
    </source>
</evidence>
<accession>A0ABV8DBM3</accession>
<reference evidence="3" key="1">
    <citation type="journal article" date="2019" name="Int. J. Syst. Evol. Microbiol.">
        <title>The Global Catalogue of Microorganisms (GCM) 10K type strain sequencing project: providing services to taxonomists for standard genome sequencing and annotation.</title>
        <authorList>
            <consortium name="The Broad Institute Genomics Platform"/>
            <consortium name="The Broad Institute Genome Sequencing Center for Infectious Disease"/>
            <person name="Wu L."/>
            <person name="Ma J."/>
        </authorList>
    </citation>
    <scope>NUCLEOTIDE SEQUENCE [LARGE SCALE GENOMIC DNA]</scope>
    <source>
        <strain evidence="3">CCUG 2113</strain>
    </source>
</reference>
<dbReference type="EMBL" id="JBHSAJ010000033">
    <property type="protein sequence ID" value="MFC3935484.1"/>
    <property type="molecule type" value="Genomic_DNA"/>
</dbReference>
<gene>
    <name evidence="2" type="ORF">ACFOW3_12740</name>
</gene>
<keyword evidence="3" id="KW-1185">Reference proteome</keyword>